<comment type="similarity">
    <text evidence="2 11 12">Belongs to the ATPase A chain family.</text>
</comment>
<dbReference type="InterPro" id="IPR000568">
    <property type="entry name" value="ATP_synth_F0_asu"/>
</dbReference>
<dbReference type="RefSeq" id="WP_339960167.1">
    <property type="nucleotide sequence ID" value="NZ_JAWMWH010000001.1"/>
</dbReference>
<evidence type="ECO:0000256" key="7">
    <source>
        <dbReference type="ARBA" id="ARBA00022989"/>
    </source>
</evidence>
<evidence type="ECO:0000256" key="12">
    <source>
        <dbReference type="RuleBase" id="RU000483"/>
    </source>
</evidence>
<proteinExistence type="inferred from homology"/>
<reference evidence="13 14" key="1">
    <citation type="submission" date="2023-10" db="EMBL/GenBank/DDBJ databases">
        <title>Nicoliella lavandulae sp. nov. isolated from Lavandula angustifolia flowers.</title>
        <authorList>
            <person name="Alcantara C."/>
            <person name="Zuniga M."/>
            <person name="Landete J.M."/>
            <person name="Monedero V."/>
        </authorList>
    </citation>
    <scope>NUCLEOTIDE SEQUENCE [LARGE SCALE GENOMIC DNA]</scope>
    <source>
        <strain evidence="13 14">Es01</strain>
    </source>
</reference>
<keyword evidence="6 11" id="KW-0375">Hydrogen ion transport</keyword>
<feature type="transmembrane region" description="Helical" evidence="11">
    <location>
        <begin position="111"/>
        <end position="130"/>
    </location>
</feature>
<dbReference type="PANTHER" id="PTHR42823">
    <property type="entry name" value="ATP SYNTHASE SUBUNIT A, CHLOROPLASTIC"/>
    <property type="match status" value="1"/>
</dbReference>
<dbReference type="Gene3D" id="1.20.120.220">
    <property type="entry name" value="ATP synthase, F0 complex, subunit A"/>
    <property type="match status" value="1"/>
</dbReference>
<feature type="transmembrane region" description="Helical" evidence="11">
    <location>
        <begin position="210"/>
        <end position="231"/>
    </location>
</feature>
<evidence type="ECO:0000256" key="1">
    <source>
        <dbReference type="ARBA" id="ARBA00004141"/>
    </source>
</evidence>
<sequence length="238" mass="26054">MNEQLSTFRLGGLTFNIGSMVAATVAAAIVLVLVIWLSRNLQVRPSSKRQAVLEALINFSNTTTKGSMSDSDAASFKLYGFVLFVLIFVSNQLGLMLQVDINGVTYVKSPTADPIFTMTLALFTIALSHYAGVKKLGFGNYFKNTYLEPFVFWFPLALFEEFSNFLTLGLRLFGVIYAGEILLKLVGGLAFSHGIVTIIGLAPIELIWQAFSIFLGAIQAYVFVTLTSVYINGKISAE</sequence>
<evidence type="ECO:0000256" key="6">
    <source>
        <dbReference type="ARBA" id="ARBA00022781"/>
    </source>
</evidence>
<keyword evidence="8 11" id="KW-0406">Ion transport</keyword>
<dbReference type="NCBIfam" id="TIGR01131">
    <property type="entry name" value="ATP_synt_6_or_A"/>
    <property type="match status" value="1"/>
</dbReference>
<dbReference type="InterPro" id="IPR035908">
    <property type="entry name" value="F0_ATP_A_sf"/>
</dbReference>
<feature type="transmembrane region" description="Helical" evidence="11">
    <location>
        <begin position="182"/>
        <end position="204"/>
    </location>
</feature>
<gene>
    <name evidence="11 13" type="primary">atpB</name>
    <name evidence="13" type="ORF">R4146_04130</name>
</gene>
<keyword evidence="5 11" id="KW-0812">Transmembrane</keyword>
<keyword evidence="14" id="KW-1185">Reference proteome</keyword>
<accession>A0ABU8SKC0</accession>
<dbReference type="InterPro" id="IPR045082">
    <property type="entry name" value="ATP_syn_F0_a_bact/chloroplast"/>
</dbReference>
<feature type="transmembrane region" description="Helical" evidence="11">
    <location>
        <begin position="12"/>
        <end position="37"/>
    </location>
</feature>
<evidence type="ECO:0000256" key="10">
    <source>
        <dbReference type="ARBA" id="ARBA00023310"/>
    </source>
</evidence>
<dbReference type="SUPFAM" id="SSF81336">
    <property type="entry name" value="F1F0 ATP synthase subunit A"/>
    <property type="match status" value="1"/>
</dbReference>
<dbReference type="HAMAP" id="MF_01393">
    <property type="entry name" value="ATP_synth_a_bact"/>
    <property type="match status" value="1"/>
</dbReference>
<keyword evidence="11" id="KW-1003">Cell membrane</keyword>
<evidence type="ECO:0000313" key="14">
    <source>
        <dbReference type="Proteomes" id="UP001370590"/>
    </source>
</evidence>
<comment type="subcellular location">
    <subcellularLocation>
        <location evidence="11 12">Cell membrane</location>
        <topology evidence="11 12">Multi-pass membrane protein</topology>
    </subcellularLocation>
    <subcellularLocation>
        <location evidence="1">Membrane</location>
        <topology evidence="1">Multi-pass membrane protein</topology>
    </subcellularLocation>
</comment>
<keyword evidence="3 11" id="KW-0813">Transport</keyword>
<evidence type="ECO:0000256" key="9">
    <source>
        <dbReference type="ARBA" id="ARBA00023136"/>
    </source>
</evidence>
<evidence type="ECO:0000313" key="13">
    <source>
        <dbReference type="EMBL" id="MEJ6400357.1"/>
    </source>
</evidence>
<keyword evidence="4 11" id="KW-0138">CF(0)</keyword>
<dbReference type="PRINTS" id="PR00123">
    <property type="entry name" value="ATPASEA"/>
</dbReference>
<dbReference type="PANTHER" id="PTHR42823:SF3">
    <property type="entry name" value="ATP SYNTHASE SUBUNIT A, CHLOROPLASTIC"/>
    <property type="match status" value="1"/>
</dbReference>
<evidence type="ECO:0000256" key="11">
    <source>
        <dbReference type="HAMAP-Rule" id="MF_01393"/>
    </source>
</evidence>
<comment type="caution">
    <text evidence="13">The sequence shown here is derived from an EMBL/GenBank/DDBJ whole genome shotgun (WGS) entry which is preliminary data.</text>
</comment>
<feature type="transmembrane region" description="Helical" evidence="11">
    <location>
        <begin position="78"/>
        <end position="99"/>
    </location>
</feature>
<name>A0ABU8SKC0_9LACO</name>
<evidence type="ECO:0000256" key="2">
    <source>
        <dbReference type="ARBA" id="ARBA00006810"/>
    </source>
</evidence>
<evidence type="ECO:0000256" key="5">
    <source>
        <dbReference type="ARBA" id="ARBA00022692"/>
    </source>
</evidence>
<dbReference type="Proteomes" id="UP001370590">
    <property type="component" value="Unassembled WGS sequence"/>
</dbReference>
<keyword evidence="10 11" id="KW-0066">ATP synthesis</keyword>
<evidence type="ECO:0000256" key="8">
    <source>
        <dbReference type="ARBA" id="ARBA00023065"/>
    </source>
</evidence>
<keyword evidence="7 11" id="KW-1133">Transmembrane helix</keyword>
<dbReference type="EMBL" id="JAWMWH010000001">
    <property type="protein sequence ID" value="MEJ6400357.1"/>
    <property type="molecule type" value="Genomic_DNA"/>
</dbReference>
<comment type="function">
    <text evidence="11 12">Key component of the proton channel; it plays a direct role in the translocation of protons across the membrane.</text>
</comment>
<dbReference type="Pfam" id="PF00119">
    <property type="entry name" value="ATP-synt_A"/>
    <property type="match status" value="1"/>
</dbReference>
<dbReference type="CDD" id="cd00310">
    <property type="entry name" value="ATP-synt_Fo_a_6"/>
    <property type="match status" value="1"/>
</dbReference>
<protein>
    <recommendedName>
        <fullName evidence="11 12">ATP synthase subunit a</fullName>
    </recommendedName>
    <alternativeName>
        <fullName evidence="11">ATP synthase F0 sector subunit a</fullName>
    </alternativeName>
    <alternativeName>
        <fullName evidence="11">F-ATPase subunit 6</fullName>
    </alternativeName>
</protein>
<organism evidence="13 14">
    <name type="scientific">Nicoliella lavandulae</name>
    <dbReference type="NCBI Taxonomy" id="3082954"/>
    <lineage>
        <taxon>Bacteria</taxon>
        <taxon>Bacillati</taxon>
        <taxon>Bacillota</taxon>
        <taxon>Bacilli</taxon>
        <taxon>Lactobacillales</taxon>
        <taxon>Lactobacillaceae</taxon>
        <taxon>Nicoliella</taxon>
    </lineage>
</organism>
<keyword evidence="9 11" id="KW-0472">Membrane</keyword>
<evidence type="ECO:0000256" key="3">
    <source>
        <dbReference type="ARBA" id="ARBA00022448"/>
    </source>
</evidence>
<evidence type="ECO:0000256" key="4">
    <source>
        <dbReference type="ARBA" id="ARBA00022547"/>
    </source>
</evidence>